<evidence type="ECO:0000256" key="6">
    <source>
        <dbReference type="ARBA" id="ARBA00023002"/>
    </source>
</evidence>
<evidence type="ECO:0000256" key="4">
    <source>
        <dbReference type="ARBA" id="ARBA00022729"/>
    </source>
</evidence>
<keyword evidence="5" id="KW-0274">FAD</keyword>
<evidence type="ECO:0000256" key="2">
    <source>
        <dbReference type="ARBA" id="ARBA00009967"/>
    </source>
</evidence>
<accession>A0AAN6RVF7</accession>
<keyword evidence="10" id="KW-0456">Lyase</keyword>
<dbReference type="EMBL" id="MU855396">
    <property type="protein sequence ID" value="KAK3904475.1"/>
    <property type="molecule type" value="Genomic_DNA"/>
</dbReference>
<protein>
    <submittedName>
        <fullName evidence="10">Prenylcysteine lyase-domain-containing protein</fullName>
    </submittedName>
</protein>
<dbReference type="Proteomes" id="UP001303889">
    <property type="component" value="Unassembled WGS sequence"/>
</dbReference>
<dbReference type="SUPFAM" id="SSF51905">
    <property type="entry name" value="FAD/NAD(P)-binding domain"/>
    <property type="match status" value="1"/>
</dbReference>
<keyword evidence="6" id="KW-0560">Oxidoreductase</keyword>
<dbReference type="InterPro" id="IPR017046">
    <property type="entry name" value="Prenylcysteine_Oxase1"/>
</dbReference>
<dbReference type="InterPro" id="IPR036188">
    <property type="entry name" value="FAD/NAD-bd_sf"/>
</dbReference>
<evidence type="ECO:0000313" key="10">
    <source>
        <dbReference type="EMBL" id="KAK3904475.1"/>
    </source>
</evidence>
<proteinExistence type="inferred from homology"/>
<organism evidence="10 11">
    <name type="scientific">Staphylotrichum tortipilum</name>
    <dbReference type="NCBI Taxonomy" id="2831512"/>
    <lineage>
        <taxon>Eukaryota</taxon>
        <taxon>Fungi</taxon>
        <taxon>Dikarya</taxon>
        <taxon>Ascomycota</taxon>
        <taxon>Pezizomycotina</taxon>
        <taxon>Sordariomycetes</taxon>
        <taxon>Sordariomycetidae</taxon>
        <taxon>Sordariales</taxon>
        <taxon>Chaetomiaceae</taxon>
        <taxon>Staphylotrichum</taxon>
    </lineage>
</organism>
<comment type="cofactor">
    <cofactor evidence="1">
        <name>FAD</name>
        <dbReference type="ChEBI" id="CHEBI:57692"/>
    </cofactor>
</comment>
<dbReference type="GO" id="GO:0001735">
    <property type="term" value="F:prenylcysteine oxidase activity"/>
    <property type="evidence" value="ECO:0007669"/>
    <property type="project" value="InterPro"/>
</dbReference>
<dbReference type="GO" id="GO:0016829">
    <property type="term" value="F:lyase activity"/>
    <property type="evidence" value="ECO:0007669"/>
    <property type="project" value="UniProtKB-KW"/>
</dbReference>
<dbReference type="Pfam" id="PF07156">
    <property type="entry name" value="Prenylcys_lyase"/>
    <property type="match status" value="1"/>
</dbReference>
<reference evidence="10" key="1">
    <citation type="journal article" date="2023" name="Mol. Phylogenet. Evol.">
        <title>Genome-scale phylogeny and comparative genomics of the fungal order Sordariales.</title>
        <authorList>
            <person name="Hensen N."/>
            <person name="Bonometti L."/>
            <person name="Westerberg I."/>
            <person name="Brannstrom I.O."/>
            <person name="Guillou S."/>
            <person name="Cros-Aarteil S."/>
            <person name="Calhoun S."/>
            <person name="Haridas S."/>
            <person name="Kuo A."/>
            <person name="Mondo S."/>
            <person name="Pangilinan J."/>
            <person name="Riley R."/>
            <person name="LaButti K."/>
            <person name="Andreopoulos B."/>
            <person name="Lipzen A."/>
            <person name="Chen C."/>
            <person name="Yan M."/>
            <person name="Daum C."/>
            <person name="Ng V."/>
            <person name="Clum A."/>
            <person name="Steindorff A."/>
            <person name="Ohm R.A."/>
            <person name="Martin F."/>
            <person name="Silar P."/>
            <person name="Natvig D.O."/>
            <person name="Lalanne C."/>
            <person name="Gautier V."/>
            <person name="Ament-Velasquez S.L."/>
            <person name="Kruys A."/>
            <person name="Hutchinson M.I."/>
            <person name="Powell A.J."/>
            <person name="Barry K."/>
            <person name="Miller A.N."/>
            <person name="Grigoriev I.V."/>
            <person name="Debuchy R."/>
            <person name="Gladieux P."/>
            <person name="Hiltunen Thoren M."/>
            <person name="Johannesson H."/>
        </authorList>
    </citation>
    <scope>NUCLEOTIDE SEQUENCE</scope>
    <source>
        <strain evidence="10">CBS 103.79</strain>
    </source>
</reference>
<feature type="domain" description="Prenylcysteine lyase" evidence="9">
    <location>
        <begin position="135"/>
        <end position="505"/>
    </location>
</feature>
<name>A0AAN6RVF7_9PEZI</name>
<comment type="similarity">
    <text evidence="2">Belongs to the prenylcysteine oxidase family.</text>
</comment>
<keyword evidence="3" id="KW-0285">Flavoprotein</keyword>
<feature type="chain" id="PRO_5043032181" evidence="8">
    <location>
        <begin position="24"/>
        <end position="525"/>
    </location>
</feature>
<comment type="caution">
    <text evidence="10">The sequence shown here is derived from an EMBL/GenBank/DDBJ whole genome shotgun (WGS) entry which is preliminary data.</text>
</comment>
<dbReference type="PIRSF" id="PIRSF036292">
    <property type="entry name" value="Prenylcysteine_oxidase"/>
    <property type="match status" value="1"/>
</dbReference>
<keyword evidence="11" id="KW-1185">Reference proteome</keyword>
<dbReference type="InterPro" id="IPR010795">
    <property type="entry name" value="Prenylcys_lyase"/>
</dbReference>
<keyword evidence="4 8" id="KW-0732">Signal</keyword>
<keyword evidence="7" id="KW-0325">Glycoprotein</keyword>
<evidence type="ECO:0000256" key="3">
    <source>
        <dbReference type="ARBA" id="ARBA00022630"/>
    </source>
</evidence>
<evidence type="ECO:0000256" key="5">
    <source>
        <dbReference type="ARBA" id="ARBA00022827"/>
    </source>
</evidence>
<gene>
    <name evidence="10" type="ORF">C8A05DRAFT_42462</name>
</gene>
<dbReference type="AlphaFoldDB" id="A0AAN6RVF7"/>
<evidence type="ECO:0000256" key="8">
    <source>
        <dbReference type="SAM" id="SignalP"/>
    </source>
</evidence>
<evidence type="ECO:0000259" key="9">
    <source>
        <dbReference type="Pfam" id="PF07156"/>
    </source>
</evidence>
<dbReference type="PANTHER" id="PTHR15944:SF0">
    <property type="entry name" value="PRENYLCYSTEINE LYASE DOMAIN-CONTAINING PROTEIN"/>
    <property type="match status" value="1"/>
</dbReference>
<sequence>MRFTFNNCVTVAASLLGLGQVQAQSQSTRQIAIVGAGAAGSSAAYFLQQFATQAGVHVNITLFEKTDRIGGRTRTINPFNDPAQRVEQGASIFVQANQIMFNAMTEFGLSQHVPDADADPKIAIWDGDCFVFTIDESAPTWWNTLKVILKYGLTAPQRAQELTAATITNFMRIYSGPFFPFQSLTQVAQDLGLSAATGVTGEQFLSANNIGVHYSHDIIQASTRVNYASNLANLHGLDTMVSLGANGATSVQGGNWQIFYEMAQRSGALIALNTSVVGIQKTTSDSQYTVQTTSSSTPGSPATYPGTFDNVVIANPYQFSGISARNGVLDSAIEQVPYVQLHVTHFTSASRLSPGFFDLPSGATVPGMVLTTLAQSDTATSGADGVGKAGFFSVNILGKATNPQTQQKEYVYKIFSPQAITPQFLSSLLGATVPATFTGGSSPITWHNPHVFQAYPKTSPRTTFQGPIVGSGVYYTSGMESFISTMETNALMGKNVARLIVDNMTAWESVKARDGEPWEKQRVLN</sequence>
<dbReference type="GO" id="GO:0030327">
    <property type="term" value="P:prenylated protein catabolic process"/>
    <property type="evidence" value="ECO:0007669"/>
    <property type="project" value="TreeGrafter"/>
</dbReference>
<dbReference type="Gene3D" id="3.50.50.60">
    <property type="entry name" value="FAD/NAD(P)-binding domain"/>
    <property type="match status" value="1"/>
</dbReference>
<feature type="signal peptide" evidence="8">
    <location>
        <begin position="1"/>
        <end position="23"/>
    </location>
</feature>
<dbReference type="Pfam" id="PF13450">
    <property type="entry name" value="NAD_binding_8"/>
    <property type="match status" value="1"/>
</dbReference>
<evidence type="ECO:0000256" key="1">
    <source>
        <dbReference type="ARBA" id="ARBA00001974"/>
    </source>
</evidence>
<dbReference type="GO" id="GO:0030328">
    <property type="term" value="P:prenylcysteine catabolic process"/>
    <property type="evidence" value="ECO:0007669"/>
    <property type="project" value="InterPro"/>
</dbReference>
<reference evidence="10" key="2">
    <citation type="submission" date="2023-05" db="EMBL/GenBank/DDBJ databases">
        <authorList>
            <consortium name="Lawrence Berkeley National Laboratory"/>
            <person name="Steindorff A."/>
            <person name="Hensen N."/>
            <person name="Bonometti L."/>
            <person name="Westerberg I."/>
            <person name="Brannstrom I.O."/>
            <person name="Guillou S."/>
            <person name="Cros-Aarteil S."/>
            <person name="Calhoun S."/>
            <person name="Haridas S."/>
            <person name="Kuo A."/>
            <person name="Mondo S."/>
            <person name="Pangilinan J."/>
            <person name="Riley R."/>
            <person name="Labutti K."/>
            <person name="Andreopoulos B."/>
            <person name="Lipzen A."/>
            <person name="Chen C."/>
            <person name="Yanf M."/>
            <person name="Daum C."/>
            <person name="Ng V."/>
            <person name="Clum A."/>
            <person name="Ohm R."/>
            <person name="Martin F."/>
            <person name="Silar P."/>
            <person name="Natvig D."/>
            <person name="Lalanne C."/>
            <person name="Gautier V."/>
            <person name="Ament-Velasquez S.L."/>
            <person name="Kruys A."/>
            <person name="Hutchinson M.I."/>
            <person name="Powell A.J."/>
            <person name="Barry K."/>
            <person name="Miller A.N."/>
            <person name="Grigoriev I.V."/>
            <person name="Debuchy R."/>
            <person name="Gladieux P."/>
            <person name="Thoren M.H."/>
            <person name="Johannesson H."/>
        </authorList>
    </citation>
    <scope>NUCLEOTIDE SEQUENCE</scope>
    <source>
        <strain evidence="10">CBS 103.79</strain>
    </source>
</reference>
<evidence type="ECO:0000313" key="11">
    <source>
        <dbReference type="Proteomes" id="UP001303889"/>
    </source>
</evidence>
<evidence type="ECO:0000256" key="7">
    <source>
        <dbReference type="ARBA" id="ARBA00023180"/>
    </source>
</evidence>
<dbReference type="PANTHER" id="PTHR15944">
    <property type="entry name" value="FARNESYLCYSTEINE LYASE"/>
    <property type="match status" value="1"/>
</dbReference>